<dbReference type="Proteomes" id="UP001358193">
    <property type="component" value="Segment"/>
</dbReference>
<feature type="coiled-coil region" evidence="1">
    <location>
        <begin position="794"/>
        <end position="821"/>
    </location>
</feature>
<keyword evidence="3" id="KW-1185">Reference proteome</keyword>
<dbReference type="EMBL" id="OR769223">
    <property type="protein sequence ID" value="WQJ53514.1"/>
    <property type="molecule type" value="Genomic_DNA"/>
</dbReference>
<evidence type="ECO:0008006" key="4">
    <source>
        <dbReference type="Google" id="ProtNLM"/>
    </source>
</evidence>
<accession>A0ABZ0Z2T7</accession>
<sequence length="1016" mass="117763">MGKYIYNDVMNRWMNNYEYDEYMSSAAFREGYDDPTYMTFKIEFGDWGASILDRSEIRLGTTVFTAEKNDYDALPIGLLNCPYPGINDGDSYWQNDANNNSINFNDINDYSAFRYLRSRNEDTRAKYLYYFVNGLFEIQHNTPYIFKKITGLNALEKFDPKKGQRLTADTKITVECYEGLNLKIRTLMEFYRKAAWDDVYQKWILPENMRQFKMIIYVFERRIFQEMGTFSDENMQRTIMKYSGLNKNIPVKAYECCPCEFDISGSMSWNDTYSANTENSEETSKLVINIKNVKTYYKNGLLNDKLSNIYDSNETQSIHGKISNLMIYDLVEGIERSNSNYQSPGNAEITSDINNMTVNGVRAMFLNKDILLENEDAGEAVRHYLWGNSPSGPFSVNQYMNQDTLIKDLLEKSNNLLTGYSMNAQYRSNGVVSSAIEDSLMDMTNLESRKYASAAIEDPIMSMTNLFDLYPRAGWISVLVNQPTYDTSKSFWNNLCDAASEIMYGARRQVLLSGCNFSLTMDSWDSIINCLYYDGYASTAIDVPGDIMSLSKGRIRKSPLIQPAIYENSLTHNSMEEMDLLREVPTQNMEEMDPLREVPEYNMEEMEPLREIPSQNMEEMNPLREVPLQNMEQMDPLREIPNQPIEEMNPLREIPEYDMEEMDPLREVPDQTMEEMDPLRELPDQTMEEMNPLREVPDQTMEGMDPLREIPNQQMKEMGSLRNIPEQNYNTLTAPKNIDNKEIENLMAQVRALPGFKNVSLDNLREIPVQEMQKLVEMTNKTKPEYKISNMEVIETISKAIENTEMKIKNLDADNIEQEKAIFDTLKMQFDNFKLLDITDNDDDDTKKKKSIANFAKLLSDNQMQIKDAIADNIIKMKNTLLNLSKEAVRDLPKINMYTIKNSVPNDKNDIKMNDMSAASINDIHQLNHNIQILSLSNAEIKELSLTTLINLNKEMESRIRQTNEMQGLSQLVKKTDDENEQKKILQLNQTQKKSKNREMLGLLPPREVNRNQIIY</sequence>
<evidence type="ECO:0000256" key="1">
    <source>
        <dbReference type="SAM" id="Coils"/>
    </source>
</evidence>
<keyword evidence="1" id="KW-0175">Coiled coil</keyword>
<evidence type="ECO:0000313" key="2">
    <source>
        <dbReference type="EMBL" id="WQJ53514.1"/>
    </source>
</evidence>
<organism evidence="2 3">
    <name type="scientific">phage Lak_Megaphage_Sonny</name>
    <dbReference type="NCBI Taxonomy" id="3109229"/>
    <lineage>
        <taxon>Viruses</taxon>
        <taxon>Duplodnaviria</taxon>
        <taxon>Heunggongvirae</taxon>
        <taxon>Uroviricota</taxon>
        <taxon>Caudoviricetes</taxon>
        <taxon>Caudoviricetes code 15 clade</taxon>
    </lineage>
</organism>
<reference evidence="2 3" key="1">
    <citation type="submission" date="2023-11" db="EMBL/GenBank/DDBJ databases">
        <authorList>
            <person name="Cook R."/>
            <person name="Crisci M."/>
            <person name="Pye H."/>
            <person name="Adriaenssens E."/>
            <person name="Santini J."/>
        </authorList>
    </citation>
    <scope>NUCLEOTIDE SEQUENCE [LARGE SCALE GENOMIC DNA]</scope>
    <source>
        <strain evidence="2">Lak_Megaphage_Sonny</strain>
    </source>
</reference>
<evidence type="ECO:0000313" key="3">
    <source>
        <dbReference type="Proteomes" id="UP001358193"/>
    </source>
</evidence>
<protein>
    <recommendedName>
        <fullName evidence="4">Portal protein</fullName>
    </recommendedName>
</protein>
<proteinExistence type="predicted"/>
<name>A0ABZ0Z2T7_9CAUD</name>